<protein>
    <submittedName>
        <fullName evidence="2">Heavy-metal-associated domain-containing protein</fullName>
    </submittedName>
</protein>
<evidence type="ECO:0000313" key="2">
    <source>
        <dbReference type="EMBL" id="MEA3570690.1"/>
    </source>
</evidence>
<proteinExistence type="predicted"/>
<accession>A0ABU5PL71</accession>
<dbReference type="RefSeq" id="WP_036644998.1">
    <property type="nucleotide sequence ID" value="NZ_CBCSKM010000018.1"/>
</dbReference>
<sequence length="65" mass="6918">MKANLIVEGMHCGGCAKKVETSVENVGASCEVDLASKSVAVEFDDNKVSLDEIKEAINKTGYKVN</sequence>
<evidence type="ECO:0000259" key="1">
    <source>
        <dbReference type="PROSITE" id="PS50846"/>
    </source>
</evidence>
<gene>
    <name evidence="2" type="ORF">U9M73_11835</name>
</gene>
<dbReference type="InterPro" id="IPR036163">
    <property type="entry name" value="HMA_dom_sf"/>
</dbReference>
<organism evidence="2 3">
    <name type="scientific">Paenibacillus phoenicis</name>
    <dbReference type="NCBI Taxonomy" id="554117"/>
    <lineage>
        <taxon>Bacteria</taxon>
        <taxon>Bacillati</taxon>
        <taxon>Bacillota</taxon>
        <taxon>Bacilli</taxon>
        <taxon>Bacillales</taxon>
        <taxon>Paenibacillaceae</taxon>
        <taxon>Paenibacillus</taxon>
    </lineage>
</organism>
<dbReference type="Proteomes" id="UP001292216">
    <property type="component" value="Unassembled WGS sequence"/>
</dbReference>
<comment type="caution">
    <text evidence="2">The sequence shown here is derived from an EMBL/GenBank/DDBJ whole genome shotgun (WGS) entry which is preliminary data.</text>
</comment>
<keyword evidence="3" id="KW-1185">Reference proteome</keyword>
<dbReference type="PROSITE" id="PS50846">
    <property type="entry name" value="HMA_2"/>
    <property type="match status" value="1"/>
</dbReference>
<dbReference type="Gene3D" id="3.30.70.100">
    <property type="match status" value="1"/>
</dbReference>
<dbReference type="EMBL" id="JAYERP010000001">
    <property type="protein sequence ID" value="MEA3570690.1"/>
    <property type="molecule type" value="Genomic_DNA"/>
</dbReference>
<dbReference type="InterPro" id="IPR006121">
    <property type="entry name" value="HMA_dom"/>
</dbReference>
<reference evidence="2 3" key="1">
    <citation type="submission" date="2023-12" db="EMBL/GenBank/DDBJ databases">
        <title>Whole genome sequencing of Paenibacillus phoenicis isolated from the Phoenix Mars Lander spacecraft assembly facility.</title>
        <authorList>
            <person name="Garcia A."/>
            <person name="Venkateswaran K."/>
        </authorList>
    </citation>
    <scope>NUCLEOTIDE SEQUENCE [LARGE SCALE GENOMIC DNA]</scope>
    <source>
        <strain evidence="2 3">3PO2SA</strain>
    </source>
</reference>
<name>A0ABU5PL71_9BACL</name>
<feature type="domain" description="HMA" evidence="1">
    <location>
        <begin position="1"/>
        <end position="65"/>
    </location>
</feature>
<dbReference type="SUPFAM" id="SSF55008">
    <property type="entry name" value="HMA, heavy metal-associated domain"/>
    <property type="match status" value="1"/>
</dbReference>
<evidence type="ECO:0000313" key="3">
    <source>
        <dbReference type="Proteomes" id="UP001292216"/>
    </source>
</evidence>
<dbReference type="CDD" id="cd00371">
    <property type="entry name" value="HMA"/>
    <property type="match status" value="1"/>
</dbReference>
<dbReference type="Pfam" id="PF00403">
    <property type="entry name" value="HMA"/>
    <property type="match status" value="1"/>
</dbReference>